<dbReference type="Pfam" id="PF09334">
    <property type="entry name" value="tRNA-synt_1g"/>
    <property type="match status" value="1"/>
</dbReference>
<keyword evidence="4 10" id="KW-0547">Nucleotide-binding</keyword>
<dbReference type="InterPro" id="IPR009080">
    <property type="entry name" value="tRNAsynth_Ia_anticodon-bd"/>
</dbReference>
<dbReference type="InterPro" id="IPR002300">
    <property type="entry name" value="aa-tRNA-synth_Ia"/>
</dbReference>
<feature type="domain" description="Methionyl/Leucyl tRNA synthetase" evidence="13">
    <location>
        <begin position="762"/>
        <end position="851"/>
    </location>
</feature>
<evidence type="ECO:0000256" key="10">
    <source>
        <dbReference type="RuleBase" id="RU363035"/>
    </source>
</evidence>
<evidence type="ECO:0000256" key="6">
    <source>
        <dbReference type="ARBA" id="ARBA00022917"/>
    </source>
</evidence>
<dbReference type="InterPro" id="IPR014729">
    <property type="entry name" value="Rossmann-like_a/b/a_fold"/>
</dbReference>
<evidence type="ECO:0000256" key="5">
    <source>
        <dbReference type="ARBA" id="ARBA00022840"/>
    </source>
</evidence>
<dbReference type="InterPro" id="IPR001412">
    <property type="entry name" value="aa-tRNA-synth_I_CS"/>
</dbReference>
<keyword evidence="6 10" id="KW-0648">Protein biosynthesis</keyword>
<evidence type="ECO:0000256" key="2">
    <source>
        <dbReference type="ARBA" id="ARBA00013164"/>
    </source>
</evidence>
<evidence type="ECO:0000259" key="12">
    <source>
        <dbReference type="Pfam" id="PF08264"/>
    </source>
</evidence>
<feature type="domain" description="Aminoacyl-tRNA synthetase class Ia" evidence="11">
    <location>
        <begin position="22"/>
        <end position="102"/>
    </location>
</feature>
<evidence type="ECO:0000256" key="9">
    <source>
        <dbReference type="ARBA" id="ARBA00047469"/>
    </source>
</evidence>
<dbReference type="GO" id="GO:0002161">
    <property type="term" value="F:aminoacyl-tRNA deacylase activity"/>
    <property type="evidence" value="ECO:0007669"/>
    <property type="project" value="InterPro"/>
</dbReference>
<comment type="caution">
    <text evidence="14">The sequence shown here is derived from an EMBL/GenBank/DDBJ whole genome shotgun (WGS) entry which is preliminary data.</text>
</comment>
<dbReference type="InterPro" id="IPR009008">
    <property type="entry name" value="Val/Leu/Ile-tRNA-synth_edit"/>
</dbReference>
<dbReference type="EC" id="6.1.1.4" evidence="2"/>
<dbReference type="VEuPathDB" id="GiardiaDB:QR46_1939"/>
<feature type="domain" description="Aminoacyl-tRNA synthetase class Ia" evidence="11">
    <location>
        <begin position="184"/>
        <end position="641"/>
    </location>
</feature>
<dbReference type="PANTHER" id="PTHR45794:SF1">
    <property type="entry name" value="LEUCINE--TRNA LIGASE, CYTOPLASMIC"/>
    <property type="match status" value="1"/>
</dbReference>
<dbReference type="Gene3D" id="3.90.740.10">
    <property type="entry name" value="Valyl/Leucyl/Isoleucyl-tRNA synthetase, editing domain"/>
    <property type="match status" value="1"/>
</dbReference>
<dbReference type="Pfam" id="PF08264">
    <property type="entry name" value="Anticodon_1"/>
    <property type="match status" value="1"/>
</dbReference>
<evidence type="ECO:0000256" key="8">
    <source>
        <dbReference type="ARBA" id="ARBA00030520"/>
    </source>
</evidence>
<reference evidence="15" key="1">
    <citation type="submission" date="2012-02" db="EMBL/GenBank/DDBJ databases">
        <title>Genome sequencing of Giardia lamblia Genotypes A2 and B isolates (DH and GS) and comparative analysis with the genomes of Genotypes A1 and E (WB and Pig).</title>
        <authorList>
            <person name="Adam R."/>
            <person name="Dahlstrom E."/>
            <person name="Martens C."/>
            <person name="Bruno D."/>
            <person name="Barbian K."/>
            <person name="Porcella S.F."/>
            <person name="Nash T."/>
        </authorList>
    </citation>
    <scope>NUCLEOTIDE SEQUENCE</scope>
    <source>
        <strain evidence="15">DH</strain>
    </source>
</reference>
<dbReference type="Gene3D" id="3.40.50.620">
    <property type="entry name" value="HUPs"/>
    <property type="match status" value="1"/>
</dbReference>
<dbReference type="InterPro" id="IPR015413">
    <property type="entry name" value="Methionyl/Leucyl_tRNA_Synth"/>
</dbReference>
<evidence type="ECO:0000256" key="4">
    <source>
        <dbReference type="ARBA" id="ARBA00022741"/>
    </source>
</evidence>
<dbReference type="SUPFAM" id="SSF47323">
    <property type="entry name" value="Anticodon-binding domain of a subclass of class I aminoacyl-tRNA synthetases"/>
    <property type="match status" value="1"/>
</dbReference>
<proteinExistence type="inferred from homology"/>
<evidence type="ECO:0000259" key="11">
    <source>
        <dbReference type="Pfam" id="PF00133"/>
    </source>
</evidence>
<dbReference type="VEuPathDB" id="GiardiaDB:GL50803_008621"/>
<organism evidence="14 15">
    <name type="scientific">Giardia intestinalis</name>
    <name type="common">Giardia lamblia</name>
    <dbReference type="NCBI Taxonomy" id="5741"/>
    <lineage>
        <taxon>Eukaryota</taxon>
        <taxon>Metamonada</taxon>
        <taxon>Diplomonadida</taxon>
        <taxon>Hexamitidae</taxon>
        <taxon>Giardiinae</taxon>
        <taxon>Giardia</taxon>
    </lineage>
</organism>
<sequence length="1181" mass="133308">MLKPKINTMKCLSRLQAIEKKWQRYWSSRNTFMAEPPVGSDRDKHDSKKFFVTFPYPYMNGRLHLGHLFSATRAEFAVGYHLMRGDSSLFPFGFHVTGMPICGAAKKLADEIKHYGCPPVLPTADSLELPGSATASENAIDKVGQFKAKKVKLNAKTVSKSQWDILIDLGVPEKEIPKFVDPYHWVKHFPALCYKDMCKFGARVDWRRSMITTDANPCYDLFVKWQFRKLYRDGYIKFGKRNCIWSPLDGQACMDHDRFSGEGVQPQEYIGIKLELINYTTLLEEQREQQQEGEEEGDGMDDSLAEKLNIKLPRFYSNPKNKAIFDQLWENQVDNAKVYLLAATLRPETMVGQTNCWVLPTGRYGAYYINKDEVIIVSEHAAVNMAYQGLNNNKPFGELDFICEISGSDLLLATVRAPLSPYKQIFVLPLETIKMDKGTGIVTSVPSDAPDDYACYKDILENRNGIAEKYGVDVGLMLEPYSPLPIIEIPDIGTLSAVRLCEESNVSSLYDRAKLTQIKEICYTKGFYTGIMKMGPFIGQCVKDCKQSCRDLLVQNNQCIVYSEPESEVISRSNCVCVVAAADQWYLDYGNVAWKDKVRYNIEKYLNTYHDEVKNQFNRTVDGFREWAASRSFGLGTKLPFDERYVIESLSDSTIYNAYYTVAHYLQGGSLDGSTSLFPVEIVDDSFFDYIFDLSNNLPEKFMEYFSTDPAGADRLHQLKKSLLVPGVNSQIILAIRSAEDLLTAMRESFCFWYPVDLRCSGKDLIPNHLTMMLYNHTAIWSDDEAKWPRGMRANGHLQLNDAKMSKATGNFLTADEAIRKYGADAVRFALADAGDGLDDANFREETANNAVLRLYNLLATCQELLAASAVCYPESYEDIYSTIEANSADCTHECVFLASILDCTLRACSAFERCSFREGLIISFNELGHSRDQYIHSCETRRVPYCRFLIEEYVSTQAKLLAVICPHIAEELNAEVLGRSSSIFRDPLQSQDTLAEALKQLRVFLKIDEYVQATIVRLKNYLVDVLKPRKDGTVKLPNGAKIAQVYVAQDCPEWQTRVAEFLSSMYYDETEEYGGLGALPKDASSRVSKYCIDVLETPKKDLQKVMKYAAQLISASKTDGPDALVTKLPFSEHKVLSAYSDAVRTGLGVEQISFYMVGEGPVPPESCKAATPGKPIVFFE</sequence>
<evidence type="ECO:0000256" key="7">
    <source>
        <dbReference type="ARBA" id="ARBA00023146"/>
    </source>
</evidence>
<name>V6TNE6_GIAIN</name>
<dbReference type="NCBIfam" id="TIGR00395">
    <property type="entry name" value="leuS_arch"/>
    <property type="match status" value="1"/>
</dbReference>
<dbReference type="SUPFAM" id="SSF52374">
    <property type="entry name" value="Nucleotidylyl transferase"/>
    <property type="match status" value="1"/>
</dbReference>
<keyword evidence="3 10" id="KW-0436">Ligase</keyword>
<gene>
    <name evidence="14" type="ORF">DHA2_8621</name>
</gene>
<feature type="domain" description="Methionyl/Valyl/Leucyl/Isoleucyl-tRNA synthetase anticodon-binding" evidence="12">
    <location>
        <begin position="933"/>
        <end position="1003"/>
    </location>
</feature>
<dbReference type="GO" id="GO:0006429">
    <property type="term" value="P:leucyl-tRNA aminoacylation"/>
    <property type="evidence" value="ECO:0007669"/>
    <property type="project" value="InterPro"/>
</dbReference>
<dbReference type="InterPro" id="IPR004493">
    <property type="entry name" value="Leu-tRNA-synth_Ia_arc/euk"/>
</dbReference>
<dbReference type="VEuPathDB" id="GiardiaDB:GL50581_2857"/>
<dbReference type="PANTHER" id="PTHR45794">
    <property type="entry name" value="LEUCYL-TRNA SYNTHETASE"/>
    <property type="match status" value="1"/>
</dbReference>
<dbReference type="EMBL" id="AHGT01000012">
    <property type="protein sequence ID" value="ESU38510.1"/>
    <property type="molecule type" value="Genomic_DNA"/>
</dbReference>
<comment type="catalytic activity">
    <reaction evidence="9">
        <text>tRNA(Leu) + L-leucine + ATP = L-leucyl-tRNA(Leu) + AMP + diphosphate</text>
        <dbReference type="Rhea" id="RHEA:11688"/>
        <dbReference type="Rhea" id="RHEA-COMP:9613"/>
        <dbReference type="Rhea" id="RHEA-COMP:9622"/>
        <dbReference type="ChEBI" id="CHEBI:30616"/>
        <dbReference type="ChEBI" id="CHEBI:33019"/>
        <dbReference type="ChEBI" id="CHEBI:57427"/>
        <dbReference type="ChEBI" id="CHEBI:78442"/>
        <dbReference type="ChEBI" id="CHEBI:78494"/>
        <dbReference type="ChEBI" id="CHEBI:456215"/>
        <dbReference type="EC" id="6.1.1.4"/>
    </reaction>
</comment>
<dbReference type="Proteomes" id="UP000018320">
    <property type="component" value="Unassembled WGS sequence"/>
</dbReference>
<dbReference type="InterPro" id="IPR013155">
    <property type="entry name" value="M/V/L/I-tRNA-synth_anticd-bd"/>
</dbReference>
<keyword evidence="5 10" id="KW-0067">ATP-binding</keyword>
<evidence type="ECO:0000259" key="13">
    <source>
        <dbReference type="Pfam" id="PF09334"/>
    </source>
</evidence>
<dbReference type="SUPFAM" id="SSF50677">
    <property type="entry name" value="ValRS/IleRS/LeuRS editing domain"/>
    <property type="match status" value="1"/>
</dbReference>
<reference evidence="14 15" key="2">
    <citation type="journal article" date="2013" name="Genome Biol. Evol.">
        <title>Genome sequencing of Giardia lamblia genotypes A2 and B isolates (DH and GS) and comparative analysis with the genomes of genotypes A1 and E (WB and Pig).</title>
        <authorList>
            <person name="Adam R.D."/>
            <person name="Dahlstrom E.W."/>
            <person name="Martens C.A."/>
            <person name="Bruno D.P."/>
            <person name="Barbian K.D."/>
            <person name="Ricklefs S.M."/>
            <person name="Hernandez M.M."/>
            <person name="Narla N.P."/>
            <person name="Patel R.B."/>
            <person name="Porcella S.F."/>
            <person name="Nash T.E."/>
        </authorList>
    </citation>
    <scope>NUCLEOTIDE SEQUENCE [LARGE SCALE GENOMIC DNA]</scope>
    <source>
        <strain evidence="14 15">DH</strain>
    </source>
</reference>
<accession>V6TNE6</accession>
<dbReference type="AlphaFoldDB" id="V6TNE6"/>
<dbReference type="Pfam" id="PF00133">
    <property type="entry name" value="tRNA-synt_1"/>
    <property type="match status" value="2"/>
</dbReference>
<dbReference type="VEuPathDB" id="GiardiaDB:DHA2_8621"/>
<evidence type="ECO:0000256" key="3">
    <source>
        <dbReference type="ARBA" id="ARBA00022598"/>
    </source>
</evidence>
<evidence type="ECO:0000313" key="14">
    <source>
        <dbReference type="EMBL" id="ESU38510.1"/>
    </source>
</evidence>
<evidence type="ECO:0000256" key="1">
    <source>
        <dbReference type="ARBA" id="ARBA00005594"/>
    </source>
</evidence>
<dbReference type="PROSITE" id="PS00178">
    <property type="entry name" value="AA_TRNA_LIGASE_I"/>
    <property type="match status" value="1"/>
</dbReference>
<evidence type="ECO:0000313" key="15">
    <source>
        <dbReference type="Proteomes" id="UP000018320"/>
    </source>
</evidence>
<dbReference type="GO" id="GO:0005524">
    <property type="term" value="F:ATP binding"/>
    <property type="evidence" value="ECO:0007669"/>
    <property type="project" value="UniProtKB-KW"/>
</dbReference>
<keyword evidence="7 10" id="KW-0030">Aminoacyl-tRNA synthetase</keyword>
<comment type="similarity">
    <text evidence="1 10">Belongs to the class-I aminoacyl-tRNA synthetase family.</text>
</comment>
<protein>
    <recommendedName>
        <fullName evidence="2">leucine--tRNA ligase</fullName>
        <ecNumber evidence="2">6.1.1.4</ecNumber>
    </recommendedName>
    <alternativeName>
        <fullName evidence="8">Leucyl-tRNA synthetase</fullName>
    </alternativeName>
</protein>
<dbReference type="GO" id="GO:0004823">
    <property type="term" value="F:leucine-tRNA ligase activity"/>
    <property type="evidence" value="ECO:0007669"/>
    <property type="project" value="UniProtKB-EC"/>
</dbReference>